<proteinExistence type="predicted"/>
<organism evidence="1 2">
    <name type="scientific">Arenicella chitinivorans</name>
    <dbReference type="NCBI Taxonomy" id="1329800"/>
    <lineage>
        <taxon>Bacteria</taxon>
        <taxon>Pseudomonadati</taxon>
        <taxon>Pseudomonadota</taxon>
        <taxon>Gammaproteobacteria</taxon>
        <taxon>Arenicellales</taxon>
        <taxon>Arenicellaceae</taxon>
        <taxon>Arenicella</taxon>
    </lineage>
</organism>
<dbReference type="EMBL" id="BMXA01000001">
    <property type="protein sequence ID" value="GGZ97267.1"/>
    <property type="molecule type" value="Genomic_DNA"/>
</dbReference>
<evidence type="ECO:0000313" key="1">
    <source>
        <dbReference type="EMBL" id="GGZ97267.1"/>
    </source>
</evidence>
<reference evidence="1" key="2">
    <citation type="submission" date="2020-09" db="EMBL/GenBank/DDBJ databases">
        <authorList>
            <person name="Sun Q."/>
            <person name="Kim S."/>
        </authorList>
    </citation>
    <scope>NUCLEOTIDE SEQUENCE</scope>
    <source>
        <strain evidence="1">KCTC 12711</strain>
    </source>
</reference>
<dbReference type="AlphaFoldDB" id="A0A918RJF3"/>
<gene>
    <name evidence="1" type="ORF">GCM10008090_01930</name>
</gene>
<protein>
    <recommendedName>
        <fullName evidence="3">Lipoprotein</fullName>
    </recommendedName>
</protein>
<sequence length="212" mass="23542">MDYKTISKLMFSGLVTGALIACSAELPEKQTVSGSGDQDYLEISFGEGPNQGVYRYFPGESPTAGVSLSYSKPNDVSFFAAADIKSSQGELQISSVRRFTQGPLELGDNSATTWLAHKPDTKSNKPMDCGRVEMRDLNNTQPYQVVYGTYLDCGATQITRLDDWQTDADGQYRRVEGRYEDRVRLQIAMDDAPFKTIDTTMVVAFSVLQRKK</sequence>
<keyword evidence="2" id="KW-1185">Reference proteome</keyword>
<evidence type="ECO:0000313" key="2">
    <source>
        <dbReference type="Proteomes" id="UP000614811"/>
    </source>
</evidence>
<evidence type="ECO:0008006" key="3">
    <source>
        <dbReference type="Google" id="ProtNLM"/>
    </source>
</evidence>
<dbReference type="Proteomes" id="UP000614811">
    <property type="component" value="Unassembled WGS sequence"/>
</dbReference>
<name>A0A918RJF3_9GAMM</name>
<accession>A0A918RJF3</accession>
<comment type="caution">
    <text evidence="1">The sequence shown here is derived from an EMBL/GenBank/DDBJ whole genome shotgun (WGS) entry which is preliminary data.</text>
</comment>
<dbReference type="PROSITE" id="PS51257">
    <property type="entry name" value="PROKAR_LIPOPROTEIN"/>
    <property type="match status" value="1"/>
</dbReference>
<reference evidence="1" key="1">
    <citation type="journal article" date="2014" name="Int. J. Syst. Evol. Microbiol.">
        <title>Complete genome sequence of Corynebacterium casei LMG S-19264T (=DSM 44701T), isolated from a smear-ripened cheese.</title>
        <authorList>
            <consortium name="US DOE Joint Genome Institute (JGI-PGF)"/>
            <person name="Walter F."/>
            <person name="Albersmeier A."/>
            <person name="Kalinowski J."/>
            <person name="Ruckert C."/>
        </authorList>
    </citation>
    <scope>NUCLEOTIDE SEQUENCE</scope>
    <source>
        <strain evidence="1">KCTC 12711</strain>
    </source>
</reference>